<keyword evidence="7 8" id="KW-0472">Membrane</keyword>
<dbReference type="GO" id="GO:0016020">
    <property type="term" value="C:membrane"/>
    <property type="evidence" value="ECO:0007669"/>
    <property type="project" value="UniProtKB-SubCell"/>
</dbReference>
<evidence type="ECO:0000256" key="3">
    <source>
        <dbReference type="ARBA" id="ARBA00022448"/>
    </source>
</evidence>
<protein>
    <submittedName>
        <fullName evidence="9">Uncharacterized protein</fullName>
    </submittedName>
</protein>
<name>A0A445KHY1_GLYSO</name>
<dbReference type="AlphaFoldDB" id="A0A445KHY1"/>
<feature type="transmembrane region" description="Helical" evidence="8">
    <location>
        <begin position="23"/>
        <end position="43"/>
    </location>
</feature>
<keyword evidence="4 8" id="KW-0812">Transmembrane</keyword>
<evidence type="ECO:0000313" key="10">
    <source>
        <dbReference type="Proteomes" id="UP000289340"/>
    </source>
</evidence>
<comment type="caution">
    <text evidence="9">The sequence shown here is derived from an EMBL/GenBank/DDBJ whole genome shotgun (WGS) entry which is preliminary data.</text>
</comment>
<sequence>MNDTIGNSGEGRLRWSWSSSDSFLYGGLVPIFVVIGVALLVLACSRGHRRSQTTTESVRNVDVNRSRELTNITQVDERPNILVILAGEEHPTHLAKPLSV</sequence>
<reference evidence="9 10" key="1">
    <citation type="submission" date="2018-09" db="EMBL/GenBank/DDBJ databases">
        <title>A high-quality reference genome of wild soybean provides a powerful tool to mine soybean genomes.</title>
        <authorList>
            <person name="Xie M."/>
            <person name="Chung C.Y.L."/>
            <person name="Li M.-W."/>
            <person name="Wong F.-L."/>
            <person name="Chan T.-F."/>
            <person name="Lam H.-M."/>
        </authorList>
    </citation>
    <scope>NUCLEOTIDE SEQUENCE [LARGE SCALE GENOMIC DNA]</scope>
    <source>
        <strain evidence="10">cv. W05</strain>
        <tissue evidence="9">Hypocotyl of etiolated seedlings</tissue>
    </source>
</reference>
<dbReference type="GO" id="GO:0006865">
    <property type="term" value="P:amino acid transport"/>
    <property type="evidence" value="ECO:0007669"/>
    <property type="project" value="UniProtKB-KW"/>
</dbReference>
<evidence type="ECO:0000313" key="9">
    <source>
        <dbReference type="EMBL" id="RZC10502.1"/>
    </source>
</evidence>
<dbReference type="GO" id="GO:0080143">
    <property type="term" value="P:regulation of amino acid export"/>
    <property type="evidence" value="ECO:0007669"/>
    <property type="project" value="InterPro"/>
</dbReference>
<proteinExistence type="inferred from homology"/>
<keyword evidence="6 8" id="KW-1133">Transmembrane helix</keyword>
<keyword evidence="10" id="KW-1185">Reference proteome</keyword>
<evidence type="ECO:0000256" key="6">
    <source>
        <dbReference type="ARBA" id="ARBA00022989"/>
    </source>
</evidence>
<comment type="similarity">
    <text evidence="2">Belongs to the GLUTAMINE DUMPER 1 (TC 9.B.60) family.</text>
</comment>
<accession>A0A445KHY1</accession>
<organism evidence="9 10">
    <name type="scientific">Glycine soja</name>
    <name type="common">Wild soybean</name>
    <dbReference type="NCBI Taxonomy" id="3848"/>
    <lineage>
        <taxon>Eukaryota</taxon>
        <taxon>Viridiplantae</taxon>
        <taxon>Streptophyta</taxon>
        <taxon>Embryophyta</taxon>
        <taxon>Tracheophyta</taxon>
        <taxon>Spermatophyta</taxon>
        <taxon>Magnoliopsida</taxon>
        <taxon>eudicotyledons</taxon>
        <taxon>Gunneridae</taxon>
        <taxon>Pentapetalae</taxon>
        <taxon>rosids</taxon>
        <taxon>fabids</taxon>
        <taxon>Fabales</taxon>
        <taxon>Fabaceae</taxon>
        <taxon>Papilionoideae</taxon>
        <taxon>50 kb inversion clade</taxon>
        <taxon>NPAAA clade</taxon>
        <taxon>indigoferoid/millettioid clade</taxon>
        <taxon>Phaseoleae</taxon>
        <taxon>Glycine</taxon>
        <taxon>Glycine subgen. Soja</taxon>
    </lineage>
</organism>
<evidence type="ECO:0000256" key="8">
    <source>
        <dbReference type="SAM" id="Phobius"/>
    </source>
</evidence>
<evidence type="ECO:0000256" key="7">
    <source>
        <dbReference type="ARBA" id="ARBA00023136"/>
    </source>
</evidence>
<evidence type="ECO:0000256" key="1">
    <source>
        <dbReference type="ARBA" id="ARBA00004167"/>
    </source>
</evidence>
<keyword evidence="3" id="KW-0813">Transport</keyword>
<dbReference type="PANTHER" id="PTHR33228">
    <property type="entry name" value="PROTEIN GLUTAMINE DUMPER 4-RELATED"/>
    <property type="match status" value="1"/>
</dbReference>
<dbReference type="EMBL" id="QZWG01000005">
    <property type="protein sequence ID" value="RZC10502.1"/>
    <property type="molecule type" value="Genomic_DNA"/>
</dbReference>
<evidence type="ECO:0000256" key="5">
    <source>
        <dbReference type="ARBA" id="ARBA00022970"/>
    </source>
</evidence>
<dbReference type="Proteomes" id="UP000289340">
    <property type="component" value="Chromosome 5"/>
</dbReference>
<evidence type="ECO:0000256" key="2">
    <source>
        <dbReference type="ARBA" id="ARBA00009977"/>
    </source>
</evidence>
<gene>
    <name evidence="9" type="ORF">D0Y65_011001</name>
</gene>
<evidence type="ECO:0000256" key="4">
    <source>
        <dbReference type="ARBA" id="ARBA00022692"/>
    </source>
</evidence>
<comment type="subcellular location">
    <subcellularLocation>
        <location evidence="1">Membrane</location>
        <topology evidence="1">Single-pass membrane protein</topology>
    </subcellularLocation>
</comment>
<keyword evidence="5" id="KW-0029">Amino-acid transport</keyword>
<dbReference type="InterPro" id="IPR040359">
    <property type="entry name" value="GDU"/>
</dbReference>
<dbReference type="PANTHER" id="PTHR33228:SF60">
    <property type="entry name" value="PROTEIN, PUTATIVE-RELATED"/>
    <property type="match status" value="1"/>
</dbReference>